<reference evidence="1" key="1">
    <citation type="submission" date="2023-10" db="EMBL/GenBank/DDBJ databases">
        <authorList>
            <person name="Chen Y."/>
            <person name="Shah S."/>
            <person name="Dougan E. K."/>
            <person name="Thang M."/>
            <person name="Chan C."/>
        </authorList>
    </citation>
    <scope>NUCLEOTIDE SEQUENCE [LARGE SCALE GENOMIC DNA]</scope>
</reference>
<protein>
    <recommendedName>
        <fullName evidence="3">Diacylglycerol O-acyltransferase</fullName>
    </recommendedName>
</protein>
<dbReference type="Proteomes" id="UP001189429">
    <property type="component" value="Unassembled WGS sequence"/>
</dbReference>
<gene>
    <name evidence="1" type="ORF">PCOR1329_LOCUS43867</name>
</gene>
<accession>A0ABN9U0S9</accession>
<dbReference type="EMBL" id="CAUYUJ010015273">
    <property type="protein sequence ID" value="CAK0851822.1"/>
    <property type="molecule type" value="Genomic_DNA"/>
</dbReference>
<proteinExistence type="predicted"/>
<keyword evidence="2" id="KW-1185">Reference proteome</keyword>
<sequence length="402" mass="43286">MEASSYIPLTFFERHFAASLKPIYAVSFYLECAAPPVDFLRQRVADIVQLNPWLVSSMVDHPEAGIADQLCFPSNGPWPDCFHVVTSGSCGLSAQAPYGEIAECVVHACENTRGPAELCAAGFRVVMVSELAADGIALIMKLSHVFGDGATFYKLFNMMSVDAVAVSLLRSPIEEFTCCEKAALGADEQYFMTAGDVCTGFRVNEKASASVHAFAIDMEAVACAKSCALGAHPEVNALSSNDIITAAFLQASQCSWAVMPVDLRHRLECLRGLQSFLAGNYANEIVLLPTDFSSPVGIRSVVESLRRGKSTPLPSIEMQQSGDVSCVTNVGTFAAERGVQLPGCTLSLHLPMRPLPLIWRDIAYIFRPRPHTLGIICAGHGLSCSETSLRQSAIGKFLGPRL</sequence>
<organism evidence="1 2">
    <name type="scientific">Prorocentrum cordatum</name>
    <dbReference type="NCBI Taxonomy" id="2364126"/>
    <lineage>
        <taxon>Eukaryota</taxon>
        <taxon>Sar</taxon>
        <taxon>Alveolata</taxon>
        <taxon>Dinophyceae</taxon>
        <taxon>Prorocentrales</taxon>
        <taxon>Prorocentraceae</taxon>
        <taxon>Prorocentrum</taxon>
    </lineage>
</organism>
<name>A0ABN9U0S9_9DINO</name>
<evidence type="ECO:0000313" key="1">
    <source>
        <dbReference type="EMBL" id="CAK0851822.1"/>
    </source>
</evidence>
<evidence type="ECO:0008006" key="3">
    <source>
        <dbReference type="Google" id="ProtNLM"/>
    </source>
</evidence>
<evidence type="ECO:0000313" key="2">
    <source>
        <dbReference type="Proteomes" id="UP001189429"/>
    </source>
</evidence>
<comment type="caution">
    <text evidence="1">The sequence shown here is derived from an EMBL/GenBank/DDBJ whole genome shotgun (WGS) entry which is preliminary data.</text>
</comment>